<keyword evidence="4" id="KW-0274">FAD</keyword>
<gene>
    <name evidence="7" type="ordered locus">GOX2096</name>
</gene>
<dbReference type="EC" id="1.1.99.21" evidence="7"/>
<dbReference type="EMBL" id="CP000009">
    <property type="protein sequence ID" value="AAW61832.1"/>
    <property type="molecule type" value="Genomic_DNA"/>
</dbReference>
<evidence type="ECO:0000256" key="3">
    <source>
        <dbReference type="ARBA" id="ARBA00022630"/>
    </source>
</evidence>
<accession>Q5FP64</accession>
<feature type="domain" description="FAD dependent oxidoreductase" evidence="6">
    <location>
        <begin position="10"/>
        <end position="43"/>
    </location>
</feature>
<comment type="cofactor">
    <cofactor evidence="1">
        <name>FAD</name>
        <dbReference type="ChEBI" id="CHEBI:57692"/>
    </cofactor>
</comment>
<reference evidence="7 8" key="1">
    <citation type="journal article" date="2005" name="Nat. Biotechnol.">
        <title>Complete genome sequence of the acetic acid bacterium Gluconobacter oxydans.</title>
        <authorList>
            <person name="Prust C."/>
            <person name="Hoffmeister M."/>
            <person name="Liesegang H."/>
            <person name="Wiezer A."/>
            <person name="Fricke W.F."/>
            <person name="Ehrenreich A."/>
            <person name="Gottschalk G."/>
            <person name="Deppenmeier U."/>
        </authorList>
    </citation>
    <scope>NUCLEOTIDE SEQUENCE [LARGE SCALE GENOMIC DNA]</scope>
    <source>
        <strain evidence="7 8">621H</strain>
    </source>
</reference>
<dbReference type="InterPro" id="IPR006076">
    <property type="entry name" value="FAD-dep_OxRdtase"/>
</dbReference>
<dbReference type="Gene3D" id="3.50.50.60">
    <property type="entry name" value="FAD/NAD(P)-binding domain"/>
    <property type="match status" value="1"/>
</dbReference>
<dbReference type="eggNOG" id="COG2303">
    <property type="taxonomic scope" value="Bacteria"/>
</dbReference>
<evidence type="ECO:0000256" key="2">
    <source>
        <dbReference type="ARBA" id="ARBA00010790"/>
    </source>
</evidence>
<dbReference type="STRING" id="290633.GOX2096"/>
<comment type="similarity">
    <text evidence="2">Belongs to the GMC oxidoreductase family.</text>
</comment>
<dbReference type="PANTHER" id="PTHR42784:SF1">
    <property type="entry name" value="PYRANOSE 2-OXIDASE"/>
    <property type="match status" value="1"/>
</dbReference>
<dbReference type="HOGENOM" id="CLU_2770082_0_0_5"/>
<sequence length="69" mass="7284">MSSDQNLSADVVIVGSGVAGSSIANELARAGISVIVLEAGPRVDRQHFVDNFRNLENKPSYQGPFPSTP</sequence>
<keyword evidence="8" id="KW-1185">Reference proteome</keyword>
<keyword evidence="5 7" id="KW-0560">Oxidoreductase</keyword>
<dbReference type="InterPro" id="IPR036188">
    <property type="entry name" value="FAD/NAD-bd_sf"/>
</dbReference>
<evidence type="ECO:0000259" key="6">
    <source>
        <dbReference type="Pfam" id="PF01266"/>
    </source>
</evidence>
<evidence type="ECO:0000256" key="1">
    <source>
        <dbReference type="ARBA" id="ARBA00001974"/>
    </source>
</evidence>
<dbReference type="Pfam" id="PF01266">
    <property type="entry name" value="DAO"/>
    <property type="match status" value="1"/>
</dbReference>
<dbReference type="GO" id="GO:0047833">
    <property type="term" value="F:D-sorbitol dehydrogenase (acceptor) activity"/>
    <property type="evidence" value="ECO:0007669"/>
    <property type="project" value="UniProtKB-EC"/>
</dbReference>
<dbReference type="PANTHER" id="PTHR42784">
    <property type="entry name" value="PYRANOSE 2-OXIDASE"/>
    <property type="match status" value="1"/>
</dbReference>
<dbReference type="KEGG" id="gox:GOX2096"/>
<proteinExistence type="inferred from homology"/>
<evidence type="ECO:0000313" key="7">
    <source>
        <dbReference type="EMBL" id="AAW61832.1"/>
    </source>
</evidence>
<dbReference type="InterPro" id="IPR051473">
    <property type="entry name" value="P2Ox-like"/>
</dbReference>
<evidence type="ECO:0000256" key="5">
    <source>
        <dbReference type="ARBA" id="ARBA00023002"/>
    </source>
</evidence>
<evidence type="ECO:0000313" key="8">
    <source>
        <dbReference type="Proteomes" id="UP000006375"/>
    </source>
</evidence>
<organism evidence="7 8">
    <name type="scientific">Gluconobacter oxydans (strain 621H)</name>
    <name type="common">Gluconobacter suboxydans</name>
    <dbReference type="NCBI Taxonomy" id="290633"/>
    <lineage>
        <taxon>Bacteria</taxon>
        <taxon>Pseudomonadati</taxon>
        <taxon>Pseudomonadota</taxon>
        <taxon>Alphaproteobacteria</taxon>
        <taxon>Acetobacterales</taxon>
        <taxon>Acetobacteraceae</taxon>
        <taxon>Gluconobacter</taxon>
    </lineage>
</organism>
<dbReference type="AlphaFoldDB" id="Q5FP64"/>
<keyword evidence="3" id="KW-0285">Flavoprotein</keyword>
<dbReference type="SUPFAM" id="SSF51905">
    <property type="entry name" value="FAD/NAD(P)-binding domain"/>
    <property type="match status" value="1"/>
</dbReference>
<dbReference type="Proteomes" id="UP000006375">
    <property type="component" value="Chromosome"/>
</dbReference>
<name>Q5FP64_GLUOX</name>
<protein>
    <submittedName>
        <fullName evidence="7">Sorbitol dehydrogenase large subunit</fullName>
        <ecNumber evidence="7">1.1.99.21</ecNumber>
    </submittedName>
</protein>
<evidence type="ECO:0000256" key="4">
    <source>
        <dbReference type="ARBA" id="ARBA00022827"/>
    </source>
</evidence>